<evidence type="ECO:0008006" key="4">
    <source>
        <dbReference type="Google" id="ProtNLM"/>
    </source>
</evidence>
<feature type="compositionally biased region" description="Polar residues" evidence="1">
    <location>
        <begin position="1177"/>
        <end position="1187"/>
    </location>
</feature>
<keyword evidence="3" id="KW-1185">Reference proteome</keyword>
<comment type="caution">
    <text evidence="2">The sequence shown here is derived from an EMBL/GenBank/DDBJ whole genome shotgun (WGS) entry which is preliminary data.</text>
</comment>
<dbReference type="EMBL" id="JAPXFL010000006">
    <property type="protein sequence ID" value="KAK9505973.1"/>
    <property type="molecule type" value="Genomic_DNA"/>
</dbReference>
<dbReference type="InterPro" id="IPR016024">
    <property type="entry name" value="ARM-type_fold"/>
</dbReference>
<name>A0AAW1D7F5_9HEMI</name>
<feature type="compositionally biased region" description="Polar residues" evidence="1">
    <location>
        <begin position="883"/>
        <end position="898"/>
    </location>
</feature>
<feature type="region of interest" description="Disordered" evidence="1">
    <location>
        <begin position="1061"/>
        <end position="1437"/>
    </location>
</feature>
<feature type="compositionally biased region" description="Polar residues" evidence="1">
    <location>
        <begin position="1067"/>
        <end position="1089"/>
    </location>
</feature>
<feature type="region of interest" description="Disordered" evidence="1">
    <location>
        <begin position="1774"/>
        <end position="1823"/>
    </location>
</feature>
<evidence type="ECO:0000313" key="3">
    <source>
        <dbReference type="Proteomes" id="UP001461498"/>
    </source>
</evidence>
<feature type="region of interest" description="Disordered" evidence="1">
    <location>
        <begin position="929"/>
        <end position="948"/>
    </location>
</feature>
<feature type="compositionally biased region" description="Basic and acidic residues" evidence="1">
    <location>
        <begin position="820"/>
        <end position="835"/>
    </location>
</feature>
<feature type="region of interest" description="Disordered" evidence="1">
    <location>
        <begin position="1648"/>
        <end position="1668"/>
    </location>
</feature>
<dbReference type="Proteomes" id="UP001461498">
    <property type="component" value="Unassembled WGS sequence"/>
</dbReference>
<proteinExistence type="predicted"/>
<evidence type="ECO:0000313" key="2">
    <source>
        <dbReference type="EMBL" id="KAK9505973.1"/>
    </source>
</evidence>
<feature type="compositionally biased region" description="Basic and acidic residues" evidence="1">
    <location>
        <begin position="1396"/>
        <end position="1406"/>
    </location>
</feature>
<protein>
    <recommendedName>
        <fullName evidence="4">Telomere-associated protein RIF1</fullName>
    </recommendedName>
</protein>
<feature type="compositionally biased region" description="Polar residues" evidence="1">
    <location>
        <begin position="1780"/>
        <end position="1789"/>
    </location>
</feature>
<feature type="compositionally biased region" description="Polar residues" evidence="1">
    <location>
        <begin position="1540"/>
        <end position="1549"/>
    </location>
</feature>
<reference evidence="2 3" key="1">
    <citation type="submission" date="2022-12" db="EMBL/GenBank/DDBJ databases">
        <title>Chromosome-level genome assembly of true bugs.</title>
        <authorList>
            <person name="Ma L."/>
            <person name="Li H."/>
        </authorList>
    </citation>
    <scope>NUCLEOTIDE SEQUENCE [LARGE SCALE GENOMIC DNA]</scope>
    <source>
        <strain evidence="2">Lab_2022b</strain>
    </source>
</reference>
<feature type="compositionally biased region" description="Basic and acidic residues" evidence="1">
    <location>
        <begin position="1237"/>
        <end position="1258"/>
    </location>
</feature>
<dbReference type="SUPFAM" id="SSF48371">
    <property type="entry name" value="ARM repeat"/>
    <property type="match status" value="1"/>
</dbReference>
<feature type="region of interest" description="Disordered" evidence="1">
    <location>
        <begin position="871"/>
        <end position="924"/>
    </location>
</feature>
<evidence type="ECO:0000256" key="1">
    <source>
        <dbReference type="SAM" id="MobiDB-lite"/>
    </source>
</evidence>
<sequence length="2120" mass="237294">MNTKTMKNFRRLIEFLKKCSNGISVYAEIKEDLKLLCCGELKENIKSELAHILPGLLILASNGDDSIMKEVIAVFSVINEIVSRNIELKTERWWKEMESNIIPNKFFTGVISLIEKKRDYWDETWIFAVSLMINDNQIHGSTVNSLLKIMEVAFKKSLKDDSDAVMNKAFNCWMKFIEIFTSNPRIILSKKLISLLIKPLTIPMGSGSHLRIIQTYKYVYEKLGKSGDKNIAFDIVNPFLEHSYKRNEDCLSRSHPDECCEILIELLSADESTKLLFILPVLSVYSVCLENKTSQQLLITLWTRILDCSSIIDINKYEEYLEKIISERQKVLNNKELLKDYGKLGDFLINKGLPAISPELLDKLLTSGELSPKVLADMMECNELRTKTFANYFNQFINNVNIEADKKETSSVSHMEKWDTFCAAFNLFIDSKGYQFQENDSQTFKSLILFPLQTHAKWAGVTQRTWHSIIDSIHKQNILKPIIPDIILTLNLNLDDNKVSTSTVIDIISHLINLDKTAPITSLIDKILVKLPKEDAKNAIDLLAFIETLIGYGDKKQYLSGVLSELLRICTSYDQLYEHRIKTKVSKLHRKLILDSKTDQKDKEKESKTPSPKIRSPLLTGSSFLHRLAKSEEKKAMCLVSPPLIGDNAKNSYKVKGKTKLSECDDEKDKEEVTILKDKTLEENISKEVTLPKTVNIVINDHPNKVGNNQITIKSPEEHLNVKSKLQNGDNFSPSSIKPISKKTAISYFEDDSQEFVIVPPKPKSNTPLTDHQKEVLQRKSIIPAMYQDLTQDTQSISNITMPEIFITAANDSSNAVDEPIEKSSDRHEVSKESDLIEVTPPSEELATTPLKARSSFSASKKLNFEGLVKTNSPVCNDKQDGIKNSQSSPNVTPTSRRMSQRKTTSKYGTNRIITPSKDLDDQQDLTKEINSLPPEEMKQKKGYGKAGVSCKKSLELKSVEEIKPNEDTKSKSEEKETSAEIICDVDMETGKKSDQNKTEQVINADVKNSDVQLVDESSDFKVENLKEANDASNEKKGCESTDKLISDIESFISDTELIVKDESSNKQDSIQLQVDSKLNGTSEKSVNEGTPEKQIIVEDEKNNSLNKADNQISENRADNVTPPSAQRVRRPRKKTPTPFSPKLTRSKKLSLQNKLISPKSPKDLKAKVRAPKPNTECFSSDSNDSISGVVPLVNNETKTTDNDEQVGKTTEENVKNNFKRSHSEMISTNKVLESVKTVKDDEKSKVPEEKLSEKSESADGNENVIKKRKFSDVNEPPPGEKSKHSDRNEKVIENLKHSNVSEDVAENFSLPSENEKSKLPDGNETSEPQKKTRKRKMQSMPEESNDRTNTQEVRIVSVAKRGRKKGSFSQSPRISSGLDHWLFKKDKNSTNSTLDNKDLEKKSTDDILNEASSATDKTDEITKSIPSPVQEADLERNNIEAEIVKENLLETVDGSNDEETKIMEVNEEANQFNDIVDTEIVICEETGECASPSAEDIVASSQNTQLSEGLFSQLNKKENSTALEKCVSSTSENDHSASTDDSSAQPTVTKLEKVSKGMKTCDLIFKGGEIEEKIIIYMAQPPTSPSSGAAALSSNIVSDNSTECPQPSADAQSLHTSNTEQDTEIIMSSCDEKPEFCTILSARLEKDDTSSTDKSSTDSAGESAMEQSDLVHIVSTDNDTDIDKSDKSLDKLGEHSIIELVDNKDITIISNEVEFPVVKSEQDEEKTSLTFLTELKNEVICVDSKECNLPENNDMEIADVEVNITEEKSNQINIEPGGEQNNSEQLFKNDTPKRKGGARFIHTTESDEGDDGSAEDRRRRNYRSRRITVEDINSLSGCSARSKHMIQLAQQGRNSRINISRKRPNIKPIIYGPNWPTGPTEDWIAERPTTPALCLSPGILKPSPLSSTPVSPSKKKRVNFLDPPVSLGLLYEKHSKIGIGQLHYAEVSPGKSRMRISEEEISIEKKIRDISDNVETGVEVKVISTGQTEENGGDKEISESVSVNYESYSPSRRDDKEGGEQSLTSIVINTEDSSTLSDSSVVSKEPAIETLDIDIAAGEAVVDDINETNEDNIPTVEQLKSFINNKTFIDNLALAVINSDSRDFWYQQLFTSVNEHFKK</sequence>
<organism evidence="2 3">
    <name type="scientific">Rhynocoris fuscipes</name>
    <dbReference type="NCBI Taxonomy" id="488301"/>
    <lineage>
        <taxon>Eukaryota</taxon>
        <taxon>Metazoa</taxon>
        <taxon>Ecdysozoa</taxon>
        <taxon>Arthropoda</taxon>
        <taxon>Hexapoda</taxon>
        <taxon>Insecta</taxon>
        <taxon>Pterygota</taxon>
        <taxon>Neoptera</taxon>
        <taxon>Paraneoptera</taxon>
        <taxon>Hemiptera</taxon>
        <taxon>Heteroptera</taxon>
        <taxon>Panheteroptera</taxon>
        <taxon>Cimicomorpha</taxon>
        <taxon>Reduviidae</taxon>
        <taxon>Harpactorinae</taxon>
        <taxon>Harpactorini</taxon>
        <taxon>Rhynocoris</taxon>
    </lineage>
</organism>
<gene>
    <name evidence="2" type="ORF">O3M35_009926</name>
</gene>
<feature type="compositionally biased region" description="Basic and acidic residues" evidence="1">
    <location>
        <begin position="1199"/>
        <end position="1215"/>
    </location>
</feature>
<feature type="region of interest" description="Disordered" evidence="1">
    <location>
        <begin position="813"/>
        <end position="853"/>
    </location>
</feature>
<feature type="compositionally biased region" description="Polar residues" evidence="1">
    <location>
        <begin position="1104"/>
        <end position="1115"/>
    </location>
</feature>
<feature type="compositionally biased region" description="Basic and acidic residues" evidence="1">
    <location>
        <begin position="1279"/>
        <end position="1301"/>
    </location>
</feature>
<feature type="region of interest" description="Disordered" evidence="1">
    <location>
        <begin position="1524"/>
        <end position="1549"/>
    </location>
</feature>
<accession>A0AAW1D7F5</accession>
<feature type="region of interest" description="Disordered" evidence="1">
    <location>
        <begin position="1599"/>
        <end position="1618"/>
    </location>
</feature>